<evidence type="ECO:0000313" key="2">
    <source>
        <dbReference type="EMBL" id="MDH0148139.1"/>
    </source>
</evidence>
<dbReference type="RefSeq" id="WP_237703405.1">
    <property type="nucleotide sequence ID" value="NZ_BCAJ01000006.1"/>
</dbReference>
<dbReference type="CDD" id="cd16385">
    <property type="entry name" value="IcmL"/>
    <property type="match status" value="1"/>
</dbReference>
<dbReference type="InterPro" id="IPR021055">
    <property type="entry name" value="T4BSS_IcmL/DotI"/>
</dbReference>
<sequence length="171" mass="18904">MNAVDMNRLTVALAAAVILLATAQAEAASEPHPVPLLKFHRDCVIKAFELNYGSFQRQLQDLHVACMTDRAYIDWRSSLERAGYIDQLKNGKNKLVLAANVGAGAVISEGVRELASKKRYTATIKSPVQVVLNGDTSRSRNGYIETDVIRVRQSDRIVGYAIHAIRLNIKK</sequence>
<keyword evidence="1" id="KW-0732">Signal</keyword>
<accession>A0AA42KUE7</accession>
<gene>
    <name evidence="2" type="ORF">N7335_17245</name>
</gene>
<dbReference type="Pfam" id="PF11393">
    <property type="entry name" value="T4BSS_DotI_IcmL"/>
    <property type="match status" value="1"/>
</dbReference>
<feature type="chain" id="PRO_5041368594" evidence="1">
    <location>
        <begin position="28"/>
        <end position="171"/>
    </location>
</feature>
<evidence type="ECO:0000256" key="1">
    <source>
        <dbReference type="SAM" id="SignalP"/>
    </source>
</evidence>
<name>A0AA42KUE7_STUST</name>
<evidence type="ECO:0000313" key="3">
    <source>
        <dbReference type="Proteomes" id="UP001158076"/>
    </source>
</evidence>
<organism evidence="2 3">
    <name type="scientific">Stutzerimonas stutzeri</name>
    <name type="common">Pseudomonas stutzeri</name>
    <dbReference type="NCBI Taxonomy" id="316"/>
    <lineage>
        <taxon>Bacteria</taxon>
        <taxon>Pseudomonadati</taxon>
        <taxon>Pseudomonadota</taxon>
        <taxon>Gammaproteobacteria</taxon>
        <taxon>Pseudomonadales</taxon>
        <taxon>Pseudomonadaceae</taxon>
        <taxon>Stutzerimonas</taxon>
    </lineage>
</organism>
<dbReference type="Proteomes" id="UP001158076">
    <property type="component" value="Unassembled WGS sequence"/>
</dbReference>
<proteinExistence type="predicted"/>
<dbReference type="AlphaFoldDB" id="A0AA42KUE7"/>
<dbReference type="EMBL" id="JAODZE010000023">
    <property type="protein sequence ID" value="MDH0148139.1"/>
    <property type="molecule type" value="Genomic_DNA"/>
</dbReference>
<comment type="caution">
    <text evidence="2">The sequence shown here is derived from an EMBL/GenBank/DDBJ whole genome shotgun (WGS) entry which is preliminary data.</text>
</comment>
<protein>
    <submittedName>
        <fullName evidence="2">DotI/IcmL family type IV secretion protein</fullName>
    </submittedName>
</protein>
<reference evidence="2" key="1">
    <citation type="submission" date="2022-09" db="EMBL/GenBank/DDBJ databases">
        <title>Intensive care unit water sources are persistently colonized with multi-drug resistant bacteria and are the site of extensive horizontal gene transfer of antibiotic resistance genes.</title>
        <authorList>
            <person name="Diorio-Toth L."/>
        </authorList>
    </citation>
    <scope>NUCLEOTIDE SEQUENCE</scope>
    <source>
        <strain evidence="2">GD04147</strain>
    </source>
</reference>
<feature type="signal peptide" evidence="1">
    <location>
        <begin position="1"/>
        <end position="27"/>
    </location>
</feature>